<protein>
    <submittedName>
        <fullName evidence="3">Extracellular serine/threonine protein kinase four-jointed-like isoform X1</fullName>
    </submittedName>
</protein>
<dbReference type="InterPro" id="IPR024868">
    <property type="entry name" value="FJX1/FJ"/>
</dbReference>
<evidence type="ECO:0000313" key="2">
    <source>
        <dbReference type="Proteomes" id="UP000694941"/>
    </source>
</evidence>
<feature type="transmembrane region" description="Helical" evidence="1">
    <location>
        <begin position="12"/>
        <end position="31"/>
    </location>
</feature>
<proteinExistence type="predicted"/>
<keyword evidence="1" id="KW-0812">Transmembrane</keyword>
<accession>A0ABM1TH64</accession>
<dbReference type="GeneID" id="111088700"/>
<keyword evidence="1" id="KW-1133">Transmembrane helix</keyword>
<dbReference type="PANTHER" id="PTHR13147">
    <property type="entry name" value="FOUR-JOINTED BOX PROTEIN 1"/>
    <property type="match status" value="1"/>
</dbReference>
<sequence>MKVYMIRMYRLIAVSGFMFVTFLMVCTFITIQQKPFEYSKRELEVVNKESYFPRKLKRTYSKYEISNLPYYLLYRNRYIARANHGPIGEKDFKIMNNNYTAYGETAYEITEKSALEAANTASLRLHKEKGRTQNSRVIQGHQQEVNTVSAEDGVKKSFTLERDLTEFSQLVFNLKKEQQMNTLKTNTDSHKGVSRKQLLNGEKSWIKSINKLLIPFGIRVSSNTINSVSTKDGKVSLYKAASASKLSSVATASVHHTHTKKEIPKFQVPFDVPSRRSRTSVGVQNLKGIPVVEDDIFWSEEVDSLVSKGVTDDEVWAFIYRMRHLQVVQIEPPTWNRCGRPKNQYVTFQDGSHVCARYRAPHDYLIQGELLSFYLSRLLGIHNVPAVTLSVPSIGEQWKKRNVSSFLSRSGWTLNSTVALIQWVNHLERERMPKILLHALEKQQTISRKTLELRNLSTEQIVELAQWSDLIIFDYVTGNYDRVASMQDAADREKKPSILQETIHNLVKSRETNAIWLIDNESGLLDSYSLLYGDATAAHQESRFISFHEDVLKTMCIFRKSTVNHLRWLYHQKYPHKVLVEFTEQYESLFRRLPDIYENKQFVRRFHERLRKVYHHIQTCKLQFVL</sequence>
<dbReference type="PRINTS" id="PR02072">
    <property type="entry name" value="4JOINTEDBOX1"/>
</dbReference>
<dbReference type="Proteomes" id="UP000694941">
    <property type="component" value="Unplaced"/>
</dbReference>
<gene>
    <name evidence="3" type="primary">LOC111088700</name>
</gene>
<organism evidence="2 3">
    <name type="scientific">Limulus polyphemus</name>
    <name type="common">Atlantic horseshoe crab</name>
    <dbReference type="NCBI Taxonomy" id="6850"/>
    <lineage>
        <taxon>Eukaryota</taxon>
        <taxon>Metazoa</taxon>
        <taxon>Ecdysozoa</taxon>
        <taxon>Arthropoda</taxon>
        <taxon>Chelicerata</taxon>
        <taxon>Merostomata</taxon>
        <taxon>Xiphosura</taxon>
        <taxon>Limulidae</taxon>
        <taxon>Limulus</taxon>
    </lineage>
</organism>
<dbReference type="RefSeq" id="XP_022255220.1">
    <property type="nucleotide sequence ID" value="XM_022399512.1"/>
</dbReference>
<evidence type="ECO:0000313" key="3">
    <source>
        <dbReference type="RefSeq" id="XP_022255220.1"/>
    </source>
</evidence>
<evidence type="ECO:0000256" key="1">
    <source>
        <dbReference type="SAM" id="Phobius"/>
    </source>
</evidence>
<reference evidence="3" key="1">
    <citation type="submission" date="2025-08" db="UniProtKB">
        <authorList>
            <consortium name="RefSeq"/>
        </authorList>
    </citation>
    <scope>IDENTIFICATION</scope>
    <source>
        <tissue evidence="3">Muscle</tissue>
    </source>
</reference>
<name>A0ABM1TH64_LIMPO</name>
<dbReference type="PANTHER" id="PTHR13147:SF5">
    <property type="entry name" value="FOUR-JOINTED BOX PROTEIN 1"/>
    <property type="match status" value="1"/>
</dbReference>
<keyword evidence="1" id="KW-0472">Membrane</keyword>
<keyword evidence="2" id="KW-1185">Reference proteome</keyword>